<keyword evidence="4" id="KW-0548">Nucleotidyltransferase</keyword>
<evidence type="ECO:0000256" key="1">
    <source>
        <dbReference type="SAM" id="Coils"/>
    </source>
</evidence>
<dbReference type="InterPro" id="IPR043502">
    <property type="entry name" value="DNA/RNA_pol_sf"/>
</dbReference>
<dbReference type="SUPFAM" id="SSF56672">
    <property type="entry name" value="DNA/RNA polymerases"/>
    <property type="match status" value="1"/>
</dbReference>
<gene>
    <name evidence="4" type="ORF">PVBDA_1102470</name>
</gene>
<dbReference type="Gene3D" id="3.30.70.370">
    <property type="match status" value="1"/>
</dbReference>
<name>A0A6V7SC04_PLAVN</name>
<keyword evidence="1" id="KW-0175">Coiled coil</keyword>
<feature type="compositionally biased region" description="Basic residues" evidence="2">
    <location>
        <begin position="673"/>
        <end position="682"/>
    </location>
</feature>
<dbReference type="InterPro" id="IPR036397">
    <property type="entry name" value="RNaseH_sf"/>
</dbReference>
<dbReference type="EMBL" id="LR865389">
    <property type="protein sequence ID" value="CAD2095348.1"/>
    <property type="molecule type" value="Genomic_DNA"/>
</dbReference>
<dbReference type="InterPro" id="IPR001098">
    <property type="entry name" value="DNA-dir_DNA_pol_A_palm_dom"/>
</dbReference>
<dbReference type="SMART" id="SM00482">
    <property type="entry name" value="POLAc"/>
    <property type="match status" value="1"/>
</dbReference>
<feature type="coiled-coil region" evidence="1">
    <location>
        <begin position="751"/>
        <end position="784"/>
    </location>
</feature>
<sequence length="1186" mass="138548">MKLSSIVIKNRNILRKYKNTNIKNIKNRNIYIYKQVHNYSHFINYNNVIHALQKKKENILTEASSFNSLLSTLKEYKLDKIKKENAQLVGGKDQIDDPHTLPTNKYNTVVYDWIQSVKIYISWFSEITDDKYKSKCFSLPTYLIFHVVVPNDFEILTNILKPFENYDFYNFLDLANNNKLETSGNSNFTKSCEKNETKTVLQKLDQEFISGDTEKGKKKKKKNNKIENEEDGEREDNGGFITYWTSQDANRNHSIIGNVLLNQTKVSEQLTKNNCNIGGGQEKEKIFFFTFNINELEKNEQVKEMINECMKGEFSSETNNINYEKEKNGNPFLFVVYDYKTLIHIFNNLKINLLNIKNVFDIYIVSTLLQLVQRGEKLQNVFSSYTEKTQNDFLSFLNNEYKKFAPYFRSYSIVPPEFSDVLSGKFGIYGWGKYQKKKDTPKKKKSEKNKNRLEKVENIQDNNPNKENNSKFTFTNVEVKHINNIKKIVFGNKRSIYEITEEDMMSYCISRNIFLIILFNYLINLLKHNMNILTLYIKIEQPLIFCISEIEKEGIYLNQKKIQEIQDNSNDPLMYKKQIEQLCGYDINLNSSKQVSSLLSKALFNGGFNHEIKTSLENSNNETVVSKNIVNPFSINDSEDHLMNVLNLNSNYFDYISNGQIQANDQDGNNSKNTKRDKKKKKENSIPYQDASNITLEQQSCTGECDELNSLASLDLQESNSFSSNNHDISEKINELNNYKKSDEMNSKIKIRQYSNTINEMKRNKSLQTNNKMLKIIIDELEKNNYVGEKEKEKIKQIINNIKLYRESKKLFQNYIENLPKHIQKNTKKIHCNFNQLGASTGRLSCDQPNLQNIHSKFRCTISLKNDDIKPISVKTKNVKNNKSVNKNLLTFDYKQMELFVMAYLSFDSQLLKMLNNSDVFVETAKVLFNTNEVTKELRRMTKTVIYGILYGQSENGLAKNLLVSENFAKSLIDNFFNFYPNVFKFMQKQKILVKNMNSVYTLIGRKRIVDPTIKNKYRISMNTPIQGCAADIMKFALLSCHKILSYFDNSNQDIDIFLKMNNINISLLKKYKNYIKSTKLILQIHDELLFQCDENGTNDIIQLLNPVLENSFLNLIKYTNTQNRLLLLYDYMNDNISIHTYIENMKLLNTENYPLYNQTENFDTILRGFNLKLPIKAEVGTNIKE</sequence>
<dbReference type="Gene3D" id="1.10.150.20">
    <property type="entry name" value="5' to 3' exonuclease, C-terminal subdomain"/>
    <property type="match status" value="1"/>
</dbReference>
<dbReference type="Proteomes" id="UP000515550">
    <property type="component" value="Chromosome PVBDA_11"/>
</dbReference>
<dbReference type="PANTHER" id="PTHR10133:SF62">
    <property type="entry name" value="DNA POLYMERASE THETA"/>
    <property type="match status" value="1"/>
</dbReference>
<dbReference type="Gene3D" id="1.20.1060.10">
    <property type="entry name" value="Taq DNA Polymerase, Chain T, domain 4"/>
    <property type="match status" value="1"/>
</dbReference>
<dbReference type="GO" id="GO:0006261">
    <property type="term" value="P:DNA-templated DNA replication"/>
    <property type="evidence" value="ECO:0007669"/>
    <property type="project" value="InterPro"/>
</dbReference>
<reference evidence="4 5" key="1">
    <citation type="submission" date="2020-08" db="EMBL/GenBank/DDBJ databases">
        <authorList>
            <person name="Ramaprasad A."/>
        </authorList>
    </citation>
    <scope>NUCLEOTIDE SEQUENCE [LARGE SCALE GENOMIC DNA]</scope>
</reference>
<keyword evidence="4" id="KW-0808">Transferase</keyword>
<dbReference type="GO" id="GO:0006302">
    <property type="term" value="P:double-strand break repair"/>
    <property type="evidence" value="ECO:0007669"/>
    <property type="project" value="TreeGrafter"/>
</dbReference>
<dbReference type="Pfam" id="PF00476">
    <property type="entry name" value="DNA_pol_A"/>
    <property type="match status" value="1"/>
</dbReference>
<organism evidence="4 5">
    <name type="scientific">Plasmodium vinckei brucechwatti</name>
    <dbReference type="NCBI Taxonomy" id="119398"/>
    <lineage>
        <taxon>Eukaryota</taxon>
        <taxon>Sar</taxon>
        <taxon>Alveolata</taxon>
        <taxon>Apicomplexa</taxon>
        <taxon>Aconoidasida</taxon>
        <taxon>Haemosporida</taxon>
        <taxon>Plasmodiidae</taxon>
        <taxon>Plasmodium</taxon>
        <taxon>Plasmodium (Vinckeia)</taxon>
    </lineage>
</organism>
<feature type="compositionally biased region" description="Polar residues" evidence="2">
    <location>
        <begin position="459"/>
        <end position="470"/>
    </location>
</feature>
<dbReference type="PANTHER" id="PTHR10133">
    <property type="entry name" value="DNA POLYMERASE I"/>
    <property type="match status" value="1"/>
</dbReference>
<proteinExistence type="predicted"/>
<accession>A0A6V7SC04</accession>
<dbReference type="PRINTS" id="PR00868">
    <property type="entry name" value="DNAPOLI"/>
</dbReference>
<dbReference type="GO" id="GO:0003887">
    <property type="term" value="F:DNA-directed DNA polymerase activity"/>
    <property type="evidence" value="ECO:0007669"/>
    <property type="project" value="UniProtKB-EC"/>
</dbReference>
<feature type="region of interest" description="Disordered" evidence="2">
    <location>
        <begin position="661"/>
        <end position="690"/>
    </location>
</feature>
<dbReference type="VEuPathDB" id="PlasmoDB:PVBDA_1102470"/>
<evidence type="ECO:0000256" key="2">
    <source>
        <dbReference type="SAM" id="MobiDB-lite"/>
    </source>
</evidence>
<feature type="compositionally biased region" description="Basic and acidic residues" evidence="2">
    <location>
        <begin position="448"/>
        <end position="458"/>
    </location>
</feature>
<dbReference type="InterPro" id="IPR002298">
    <property type="entry name" value="DNA_polymerase_A"/>
</dbReference>
<evidence type="ECO:0000259" key="3">
    <source>
        <dbReference type="SMART" id="SM00482"/>
    </source>
</evidence>
<dbReference type="EC" id="2.7.7.7" evidence="4"/>
<dbReference type="AlphaFoldDB" id="A0A6V7SC04"/>
<evidence type="ECO:0000313" key="5">
    <source>
        <dbReference type="Proteomes" id="UP000515550"/>
    </source>
</evidence>
<evidence type="ECO:0000313" key="4">
    <source>
        <dbReference type="EMBL" id="CAD2095348.1"/>
    </source>
</evidence>
<dbReference type="GO" id="GO:0003677">
    <property type="term" value="F:DNA binding"/>
    <property type="evidence" value="ECO:0007669"/>
    <property type="project" value="InterPro"/>
</dbReference>
<feature type="domain" description="DNA-directed DNA polymerase family A palm" evidence="3">
    <location>
        <begin position="855"/>
        <end position="1097"/>
    </location>
</feature>
<feature type="region of interest" description="Disordered" evidence="2">
    <location>
        <begin position="215"/>
        <end position="239"/>
    </location>
</feature>
<feature type="region of interest" description="Disordered" evidence="2">
    <location>
        <begin position="439"/>
        <end position="470"/>
    </location>
</feature>
<protein>
    <submittedName>
        <fullName evidence="4">DNA polymerase 1, putative</fullName>
        <ecNumber evidence="4">2.7.7.7</ecNumber>
    </submittedName>
</protein>
<dbReference type="Gene3D" id="3.30.420.10">
    <property type="entry name" value="Ribonuclease H-like superfamily/Ribonuclease H"/>
    <property type="match status" value="1"/>
</dbReference>